<evidence type="ECO:0000259" key="5">
    <source>
        <dbReference type="Pfam" id="PF04542"/>
    </source>
</evidence>
<keyword evidence="4" id="KW-0804">Transcription</keyword>
<dbReference type="GO" id="GO:0000428">
    <property type="term" value="C:DNA-directed RNA polymerase complex"/>
    <property type="evidence" value="ECO:0007669"/>
    <property type="project" value="UniProtKB-KW"/>
</dbReference>
<dbReference type="InterPro" id="IPR007627">
    <property type="entry name" value="RNA_pol_sigma70_r2"/>
</dbReference>
<dbReference type="InterPro" id="IPR013324">
    <property type="entry name" value="RNA_pol_sigma_r3/r4-like"/>
</dbReference>
<proteinExistence type="inferred from homology"/>
<evidence type="ECO:0000313" key="7">
    <source>
        <dbReference type="EMBL" id="GJM60577.1"/>
    </source>
</evidence>
<reference evidence="7 8" key="1">
    <citation type="submission" date="2021-12" db="EMBL/GenBank/DDBJ databases">
        <title>Genome sequencing of bacteria with rrn-lacking chromosome and rrn-plasmid.</title>
        <authorList>
            <person name="Anda M."/>
            <person name="Iwasaki W."/>
        </authorList>
    </citation>
    <scope>NUCLEOTIDE SEQUENCE [LARGE SCALE GENOMIC DNA]</scope>
    <source>
        <strain evidence="7 8">NBRC 15940</strain>
    </source>
</reference>
<comment type="similarity">
    <text evidence="1">Belongs to the sigma-70 factor family. ECF subfamily.</text>
</comment>
<dbReference type="InterPro" id="IPR013325">
    <property type="entry name" value="RNA_pol_sigma_r2"/>
</dbReference>
<keyword evidence="8" id="KW-1185">Reference proteome</keyword>
<dbReference type="PANTHER" id="PTHR43133:SF46">
    <property type="entry name" value="RNA POLYMERASE SIGMA-70 FACTOR ECF SUBFAMILY"/>
    <property type="match status" value="1"/>
</dbReference>
<dbReference type="EMBL" id="BQKE01000001">
    <property type="protein sequence ID" value="GJM60577.1"/>
    <property type="molecule type" value="Genomic_DNA"/>
</dbReference>
<evidence type="ECO:0000259" key="6">
    <source>
        <dbReference type="Pfam" id="PF08281"/>
    </source>
</evidence>
<evidence type="ECO:0000256" key="3">
    <source>
        <dbReference type="ARBA" id="ARBA00023082"/>
    </source>
</evidence>
<dbReference type="SUPFAM" id="SSF88659">
    <property type="entry name" value="Sigma3 and sigma4 domains of RNA polymerase sigma factors"/>
    <property type="match status" value="1"/>
</dbReference>
<keyword evidence="2" id="KW-0805">Transcription regulation</keyword>
<dbReference type="InterPro" id="IPR013249">
    <property type="entry name" value="RNA_pol_sigma70_r4_t2"/>
</dbReference>
<name>A0AAN4VW89_9BACT</name>
<dbReference type="SUPFAM" id="SSF88946">
    <property type="entry name" value="Sigma2 domain of RNA polymerase sigma factors"/>
    <property type="match status" value="1"/>
</dbReference>
<sequence>MGLFSKHESFNNQEEFSDLFIKYHDRLVGFAKAMKLSETEAEDVVGDVFLNLWKNRKKQIIKTSMEAYLFRAVKNTALNLIDKSSRKSESQSLETDLPIIGDDGNDQVQYADLQQVLEIMVSSLAPQQQMVFRLAKFDGLRVQEIAEIMEIKPKTVYNLLGMALENIRKKMITSGYSVS</sequence>
<protein>
    <submittedName>
        <fullName evidence="7">DNA-directed RNA polymerase sigma-70 factor</fullName>
    </submittedName>
</protein>
<dbReference type="GO" id="GO:0016987">
    <property type="term" value="F:sigma factor activity"/>
    <property type="evidence" value="ECO:0007669"/>
    <property type="project" value="UniProtKB-KW"/>
</dbReference>
<dbReference type="Proteomes" id="UP001310022">
    <property type="component" value="Unassembled WGS sequence"/>
</dbReference>
<keyword evidence="7" id="KW-0240">DNA-directed RNA polymerase</keyword>
<dbReference type="PANTHER" id="PTHR43133">
    <property type="entry name" value="RNA POLYMERASE ECF-TYPE SIGMA FACTO"/>
    <property type="match status" value="1"/>
</dbReference>
<dbReference type="InterPro" id="IPR039425">
    <property type="entry name" value="RNA_pol_sigma-70-like"/>
</dbReference>
<keyword evidence="3" id="KW-0731">Sigma factor</keyword>
<comment type="caution">
    <text evidence="7">The sequence shown here is derived from an EMBL/GenBank/DDBJ whole genome shotgun (WGS) entry which is preliminary data.</text>
</comment>
<dbReference type="GO" id="GO:0003677">
    <property type="term" value="F:DNA binding"/>
    <property type="evidence" value="ECO:0007669"/>
    <property type="project" value="InterPro"/>
</dbReference>
<dbReference type="Gene3D" id="1.10.1740.10">
    <property type="match status" value="1"/>
</dbReference>
<dbReference type="Pfam" id="PF04542">
    <property type="entry name" value="Sigma70_r2"/>
    <property type="match status" value="1"/>
</dbReference>
<feature type="domain" description="RNA polymerase sigma-70 region 2" evidence="5">
    <location>
        <begin position="19"/>
        <end position="86"/>
    </location>
</feature>
<dbReference type="GO" id="GO:0006352">
    <property type="term" value="P:DNA-templated transcription initiation"/>
    <property type="evidence" value="ECO:0007669"/>
    <property type="project" value="InterPro"/>
</dbReference>
<feature type="domain" description="RNA polymerase sigma factor 70 region 4 type 2" evidence="6">
    <location>
        <begin position="120"/>
        <end position="165"/>
    </location>
</feature>
<dbReference type="RefSeq" id="WP_338236293.1">
    <property type="nucleotide sequence ID" value="NZ_BQKE01000001.1"/>
</dbReference>
<evidence type="ECO:0000256" key="1">
    <source>
        <dbReference type="ARBA" id="ARBA00010641"/>
    </source>
</evidence>
<dbReference type="Gene3D" id="1.10.10.10">
    <property type="entry name" value="Winged helix-like DNA-binding domain superfamily/Winged helix DNA-binding domain"/>
    <property type="match status" value="1"/>
</dbReference>
<evidence type="ECO:0000313" key="8">
    <source>
        <dbReference type="Proteomes" id="UP001310022"/>
    </source>
</evidence>
<evidence type="ECO:0000256" key="4">
    <source>
        <dbReference type="ARBA" id="ARBA00023163"/>
    </source>
</evidence>
<accession>A0AAN4VW89</accession>
<dbReference type="Pfam" id="PF08281">
    <property type="entry name" value="Sigma70_r4_2"/>
    <property type="match status" value="1"/>
</dbReference>
<dbReference type="InterPro" id="IPR014284">
    <property type="entry name" value="RNA_pol_sigma-70_dom"/>
</dbReference>
<dbReference type="NCBIfam" id="TIGR02937">
    <property type="entry name" value="sigma70-ECF"/>
    <property type="match status" value="1"/>
</dbReference>
<dbReference type="AlphaFoldDB" id="A0AAN4VW89"/>
<evidence type="ECO:0000256" key="2">
    <source>
        <dbReference type="ARBA" id="ARBA00023015"/>
    </source>
</evidence>
<organism evidence="7 8">
    <name type="scientific">Persicobacter diffluens</name>
    <dbReference type="NCBI Taxonomy" id="981"/>
    <lineage>
        <taxon>Bacteria</taxon>
        <taxon>Pseudomonadati</taxon>
        <taxon>Bacteroidota</taxon>
        <taxon>Cytophagia</taxon>
        <taxon>Cytophagales</taxon>
        <taxon>Persicobacteraceae</taxon>
        <taxon>Persicobacter</taxon>
    </lineage>
</organism>
<gene>
    <name evidence="7" type="ORF">PEDI_11290</name>
</gene>
<dbReference type="InterPro" id="IPR036388">
    <property type="entry name" value="WH-like_DNA-bd_sf"/>
</dbReference>